<dbReference type="InterPro" id="IPR001128">
    <property type="entry name" value="Cyt_P450"/>
</dbReference>
<dbReference type="GO" id="GO:0005506">
    <property type="term" value="F:iron ion binding"/>
    <property type="evidence" value="ECO:0007669"/>
    <property type="project" value="InterPro"/>
</dbReference>
<dbReference type="Pfam" id="PF00067">
    <property type="entry name" value="p450"/>
    <property type="match status" value="1"/>
</dbReference>
<comment type="similarity">
    <text evidence="1 7">Belongs to the cytochrome P450 family.</text>
</comment>
<dbReference type="PROSITE" id="PS00086">
    <property type="entry name" value="CYTOCHROME_P450"/>
    <property type="match status" value="1"/>
</dbReference>
<accession>A0A443P1G4</accession>
<dbReference type="EMBL" id="QPKB01000005">
    <property type="protein sequence ID" value="RWR84638.1"/>
    <property type="molecule type" value="Genomic_DNA"/>
</dbReference>
<keyword evidence="7" id="KW-0503">Monooxygenase</keyword>
<evidence type="ECO:0000256" key="6">
    <source>
        <dbReference type="PIRSR" id="PIRSR602401-1"/>
    </source>
</evidence>
<keyword evidence="2 6" id="KW-0349">Heme</keyword>
<evidence type="ECO:0000256" key="1">
    <source>
        <dbReference type="ARBA" id="ARBA00010617"/>
    </source>
</evidence>
<organism evidence="8 9">
    <name type="scientific">Cinnamomum micranthum f. kanehirae</name>
    <dbReference type="NCBI Taxonomy" id="337451"/>
    <lineage>
        <taxon>Eukaryota</taxon>
        <taxon>Viridiplantae</taxon>
        <taxon>Streptophyta</taxon>
        <taxon>Embryophyta</taxon>
        <taxon>Tracheophyta</taxon>
        <taxon>Spermatophyta</taxon>
        <taxon>Magnoliopsida</taxon>
        <taxon>Magnoliidae</taxon>
        <taxon>Laurales</taxon>
        <taxon>Lauraceae</taxon>
        <taxon>Cinnamomum</taxon>
    </lineage>
</organism>
<name>A0A443P1G4_9MAGN</name>
<dbReference type="PANTHER" id="PTHR47950:SF41">
    <property type="entry name" value="(S)-N-METHYLCOCLAURINE 3'-HYDROXYLASE ISOZYME 2-RELATED"/>
    <property type="match status" value="1"/>
</dbReference>
<dbReference type="PRINTS" id="PR00463">
    <property type="entry name" value="EP450I"/>
</dbReference>
<feature type="binding site" description="axial binding residue" evidence="6">
    <location>
        <position position="459"/>
    </location>
    <ligand>
        <name>heme</name>
        <dbReference type="ChEBI" id="CHEBI:30413"/>
    </ligand>
    <ligandPart>
        <name>Fe</name>
        <dbReference type="ChEBI" id="CHEBI:18248"/>
    </ligandPart>
</feature>
<proteinExistence type="inferred from homology"/>
<evidence type="ECO:0000256" key="4">
    <source>
        <dbReference type="ARBA" id="ARBA00023002"/>
    </source>
</evidence>
<dbReference type="OrthoDB" id="2789670at2759"/>
<dbReference type="PRINTS" id="PR00385">
    <property type="entry name" value="P450"/>
</dbReference>
<dbReference type="InterPro" id="IPR002401">
    <property type="entry name" value="Cyt_P450_E_grp-I"/>
</dbReference>
<evidence type="ECO:0000313" key="8">
    <source>
        <dbReference type="EMBL" id="RWR84638.1"/>
    </source>
</evidence>
<evidence type="ECO:0000256" key="5">
    <source>
        <dbReference type="ARBA" id="ARBA00023004"/>
    </source>
</evidence>
<dbReference type="GO" id="GO:0004497">
    <property type="term" value="F:monooxygenase activity"/>
    <property type="evidence" value="ECO:0007669"/>
    <property type="project" value="UniProtKB-KW"/>
</dbReference>
<dbReference type="FunFam" id="1.10.630.10:FF:000026">
    <property type="entry name" value="Cytochrome P450 82C4"/>
    <property type="match status" value="1"/>
</dbReference>
<keyword evidence="5 6" id="KW-0408">Iron</keyword>
<dbReference type="InterPro" id="IPR017972">
    <property type="entry name" value="Cyt_P450_CS"/>
</dbReference>
<comment type="caution">
    <text evidence="8">The sequence shown here is derived from an EMBL/GenBank/DDBJ whole genome shotgun (WGS) entry which is preliminary data.</text>
</comment>
<protein>
    <submittedName>
        <fullName evidence="8">Cytochrome P450</fullName>
    </submittedName>
</protein>
<reference evidence="8 9" key="1">
    <citation type="journal article" date="2019" name="Nat. Plants">
        <title>Stout camphor tree genome fills gaps in understanding of flowering plant genome evolution.</title>
        <authorList>
            <person name="Chaw S.M."/>
            <person name="Liu Y.C."/>
            <person name="Wu Y.W."/>
            <person name="Wang H.Y."/>
            <person name="Lin C.I."/>
            <person name="Wu C.S."/>
            <person name="Ke H.M."/>
            <person name="Chang L.Y."/>
            <person name="Hsu C.Y."/>
            <person name="Yang H.T."/>
            <person name="Sudianto E."/>
            <person name="Hsu M.H."/>
            <person name="Wu K.P."/>
            <person name="Wang L.N."/>
            <person name="Leebens-Mack J.H."/>
            <person name="Tsai I.J."/>
        </authorList>
    </citation>
    <scope>NUCLEOTIDE SEQUENCE [LARGE SCALE GENOMIC DNA]</scope>
    <source>
        <strain evidence="9">cv. Chaw 1501</strain>
        <tissue evidence="8">Young leaves</tissue>
    </source>
</reference>
<keyword evidence="4 7" id="KW-0560">Oxidoreductase</keyword>
<sequence>MVHSTLASLLQAFEWEIEREMVEDVREKVGITLQKKRSLVGIPKPRLPDFLLILGYLPYLSDRLHEDLHKLAGTYGPIFSLRLGQKPAIIVSSPDVAKEILKHKDLSFSSRTITEAMRCMAYDGTSLVFVPYGGRWRLLRRILTTELFSSRAIDLFLPARKQQVHGLLIDLYSASQNKTPVNLAESTFIASANLVSNLICSKNLFDKNKKEGRELKEMAREALEVVGEPNIADLIPVLKVFDPQGLKRRLMKTAKKFDEFFDKLIDERLEERRKGVKINDNGRMDMLDVFLDYRSQKKDDELKEFSRVDIKGMLADMFIAGTDTTSSTVEWGMTEILKNSAIHTKLTTELDRVVGRHRFVEESDIPNLPYLQSTVKELFRVHPAVLLLIPRRNDQDCHISGFHIPKHTILLVNVWGMGRDLNLWADPMEFRPERFEGSDIDVKGQDFELLPFGAGRRVCVGMPLGHRMVHSTLASLLQAFEWEIEREMVEDVREKVGITLQKKRSLVGIPKPRLPDFVYKMEYHKDDIPCGTPDSSKQFLLLVKT</sequence>
<keyword evidence="3 6" id="KW-0479">Metal-binding</keyword>
<dbReference type="CDD" id="cd11073">
    <property type="entry name" value="CYP76-like"/>
    <property type="match status" value="1"/>
</dbReference>
<dbReference type="PANTHER" id="PTHR47950">
    <property type="entry name" value="CYTOCHROME P450, FAMILY 76, SUBFAMILY C, POLYPEPTIDE 5-RELATED"/>
    <property type="match status" value="1"/>
</dbReference>
<dbReference type="GO" id="GO:0020037">
    <property type="term" value="F:heme binding"/>
    <property type="evidence" value="ECO:0007669"/>
    <property type="project" value="InterPro"/>
</dbReference>
<dbReference type="STRING" id="337451.A0A443P1G4"/>
<dbReference type="SUPFAM" id="SSF48264">
    <property type="entry name" value="Cytochrome P450"/>
    <property type="match status" value="1"/>
</dbReference>
<dbReference type="InterPro" id="IPR036396">
    <property type="entry name" value="Cyt_P450_sf"/>
</dbReference>
<dbReference type="Gene3D" id="1.10.630.10">
    <property type="entry name" value="Cytochrome P450"/>
    <property type="match status" value="1"/>
</dbReference>
<keyword evidence="9" id="KW-1185">Reference proteome</keyword>
<dbReference type="GO" id="GO:0016705">
    <property type="term" value="F:oxidoreductase activity, acting on paired donors, with incorporation or reduction of molecular oxygen"/>
    <property type="evidence" value="ECO:0007669"/>
    <property type="project" value="InterPro"/>
</dbReference>
<comment type="cofactor">
    <cofactor evidence="6">
        <name>heme</name>
        <dbReference type="ChEBI" id="CHEBI:30413"/>
    </cofactor>
</comment>
<evidence type="ECO:0000256" key="7">
    <source>
        <dbReference type="RuleBase" id="RU000461"/>
    </source>
</evidence>
<dbReference type="Proteomes" id="UP000283530">
    <property type="component" value="Unassembled WGS sequence"/>
</dbReference>
<evidence type="ECO:0000313" key="9">
    <source>
        <dbReference type="Proteomes" id="UP000283530"/>
    </source>
</evidence>
<gene>
    <name evidence="8" type="ORF">CKAN_01346200</name>
</gene>
<evidence type="ECO:0000256" key="3">
    <source>
        <dbReference type="ARBA" id="ARBA00022723"/>
    </source>
</evidence>
<evidence type="ECO:0000256" key="2">
    <source>
        <dbReference type="ARBA" id="ARBA00022617"/>
    </source>
</evidence>
<dbReference type="AlphaFoldDB" id="A0A443P1G4"/>